<evidence type="ECO:0000313" key="3">
    <source>
        <dbReference type="Proteomes" id="UP001139179"/>
    </source>
</evidence>
<gene>
    <name evidence="2" type="ORF">M3202_13915</name>
</gene>
<organism evidence="2 3">
    <name type="scientific">Halalkalibacter oceani</name>
    <dbReference type="NCBI Taxonomy" id="1653776"/>
    <lineage>
        <taxon>Bacteria</taxon>
        <taxon>Bacillati</taxon>
        <taxon>Bacillota</taxon>
        <taxon>Bacilli</taxon>
        <taxon>Bacillales</taxon>
        <taxon>Bacillaceae</taxon>
        <taxon>Halalkalibacter</taxon>
    </lineage>
</organism>
<protein>
    <submittedName>
        <fullName evidence="2">DUF3813 domain-containing protein</fullName>
    </submittedName>
</protein>
<dbReference type="RefSeq" id="WP_251223937.1">
    <property type="nucleotide sequence ID" value="NZ_JAMBOL010000012.1"/>
</dbReference>
<dbReference type="AlphaFoldDB" id="A0A9X2DQE7"/>
<name>A0A9X2DQE7_9BACI</name>
<keyword evidence="3" id="KW-1185">Reference proteome</keyword>
<dbReference type="Pfam" id="PF12758">
    <property type="entry name" value="DUF3813"/>
    <property type="match status" value="1"/>
</dbReference>
<dbReference type="Proteomes" id="UP001139179">
    <property type="component" value="Unassembled WGS sequence"/>
</dbReference>
<comment type="caution">
    <text evidence="2">The sequence shown here is derived from an EMBL/GenBank/DDBJ whole genome shotgun (WGS) entry which is preliminary data.</text>
</comment>
<dbReference type="InterPro" id="IPR024217">
    <property type="entry name" value="DUF3813"/>
</dbReference>
<sequence length="75" mass="8312">MGNHLYQEAREAVARAELLALAAETDIQREAVQKEYSRAKQALSSAFANSTPAEQEQLASLQEQLHQLGDIEQSE</sequence>
<feature type="compositionally biased region" description="Low complexity" evidence="1">
    <location>
        <begin position="54"/>
        <end position="68"/>
    </location>
</feature>
<proteinExistence type="predicted"/>
<accession>A0A9X2DQE7</accession>
<dbReference type="EMBL" id="JAMBOL010000012">
    <property type="protein sequence ID" value="MCM3715181.1"/>
    <property type="molecule type" value="Genomic_DNA"/>
</dbReference>
<reference evidence="2" key="1">
    <citation type="submission" date="2022-05" db="EMBL/GenBank/DDBJ databases">
        <title>Comparative Genomics of Spacecraft Associated Microbes.</title>
        <authorList>
            <person name="Tran M.T."/>
            <person name="Wright A."/>
            <person name="Seuylemezian A."/>
            <person name="Eisen J."/>
            <person name="Coil D."/>
        </authorList>
    </citation>
    <scope>NUCLEOTIDE SEQUENCE</scope>
    <source>
        <strain evidence="2">214.1.1</strain>
    </source>
</reference>
<feature type="region of interest" description="Disordered" evidence="1">
    <location>
        <begin position="45"/>
        <end position="75"/>
    </location>
</feature>
<evidence type="ECO:0000256" key="1">
    <source>
        <dbReference type="SAM" id="MobiDB-lite"/>
    </source>
</evidence>
<evidence type="ECO:0000313" key="2">
    <source>
        <dbReference type="EMBL" id="MCM3715181.1"/>
    </source>
</evidence>